<evidence type="ECO:0000313" key="10">
    <source>
        <dbReference type="Proteomes" id="UP001143362"/>
    </source>
</evidence>
<accession>A0ABT3TJK8</accession>
<evidence type="ECO:0000256" key="5">
    <source>
        <dbReference type="ARBA" id="ARBA00022692"/>
    </source>
</evidence>
<proteinExistence type="inferred from homology"/>
<comment type="similarity">
    <text evidence="2">Belongs to the auxin efflux carrier (TC 2.A.69) family.</text>
</comment>
<feature type="transmembrane region" description="Helical" evidence="8">
    <location>
        <begin position="6"/>
        <end position="25"/>
    </location>
</feature>
<feature type="transmembrane region" description="Helical" evidence="8">
    <location>
        <begin position="126"/>
        <end position="148"/>
    </location>
</feature>
<dbReference type="Gene3D" id="1.20.1530.20">
    <property type="match status" value="1"/>
</dbReference>
<evidence type="ECO:0000256" key="1">
    <source>
        <dbReference type="ARBA" id="ARBA00004651"/>
    </source>
</evidence>
<protein>
    <submittedName>
        <fullName evidence="9">AEC family transporter</fullName>
    </submittedName>
</protein>
<evidence type="ECO:0000313" key="9">
    <source>
        <dbReference type="EMBL" id="MCX2981599.1"/>
    </source>
</evidence>
<name>A0ABT3TJK8_9GAMM</name>
<comment type="caution">
    <text evidence="9">The sequence shown here is derived from an EMBL/GenBank/DDBJ whole genome shotgun (WGS) entry which is preliminary data.</text>
</comment>
<evidence type="ECO:0000256" key="7">
    <source>
        <dbReference type="ARBA" id="ARBA00023136"/>
    </source>
</evidence>
<dbReference type="Pfam" id="PF03547">
    <property type="entry name" value="Mem_trans"/>
    <property type="match status" value="1"/>
</dbReference>
<feature type="transmembrane region" description="Helical" evidence="8">
    <location>
        <begin position="37"/>
        <end position="55"/>
    </location>
</feature>
<keyword evidence="4" id="KW-1003">Cell membrane</keyword>
<sequence>MALVAAIKVTGPIFLWVLLGAIARRLGWLGPVLAERLSLWVFRYGMPIILGLGASRVDYSQVTGSTYLQAGIFSVLVITLLGHCYGRWRRFPQADHGVFLQAVFRSNLGIIGIALCASAYGERGLVMAALPVAVLTVVYNVLAVYVLNRAHGRSASPLGVLLGIARNPLVVGIAVGMLVSIAGWTLPGWAYQVGNAYALLVLPLAVLVIGAALSLKSLRESGRATLDASVWRLVVAPLITVLIALAWGVRGEELGVLFLLLAGPVATASFVMVVAVGGNGALAANIVLVTTLLSLPSITLGMAVLQAAGLL</sequence>
<feature type="transmembrane region" description="Helical" evidence="8">
    <location>
        <begin position="230"/>
        <end position="249"/>
    </location>
</feature>
<reference evidence="9" key="1">
    <citation type="submission" date="2019-02" db="EMBL/GenBank/DDBJ databases">
        <authorList>
            <person name="Li S.-H."/>
        </authorList>
    </citation>
    <scope>NUCLEOTIDE SEQUENCE</scope>
    <source>
        <strain evidence="9">IMCC14734</strain>
    </source>
</reference>
<dbReference type="InterPro" id="IPR004776">
    <property type="entry name" value="Mem_transp_PIN-like"/>
</dbReference>
<evidence type="ECO:0000256" key="6">
    <source>
        <dbReference type="ARBA" id="ARBA00022989"/>
    </source>
</evidence>
<keyword evidence="6 8" id="KW-1133">Transmembrane helix</keyword>
<dbReference type="EMBL" id="SHNN01000002">
    <property type="protein sequence ID" value="MCX2981599.1"/>
    <property type="molecule type" value="Genomic_DNA"/>
</dbReference>
<dbReference type="PANTHER" id="PTHR36838">
    <property type="entry name" value="AUXIN EFFLUX CARRIER FAMILY PROTEIN"/>
    <property type="match status" value="1"/>
</dbReference>
<feature type="transmembrane region" description="Helical" evidence="8">
    <location>
        <begin position="282"/>
        <end position="305"/>
    </location>
</feature>
<evidence type="ECO:0000256" key="8">
    <source>
        <dbReference type="SAM" id="Phobius"/>
    </source>
</evidence>
<evidence type="ECO:0000256" key="2">
    <source>
        <dbReference type="ARBA" id="ARBA00010145"/>
    </source>
</evidence>
<feature type="transmembrane region" description="Helical" evidence="8">
    <location>
        <begin position="98"/>
        <end position="120"/>
    </location>
</feature>
<keyword evidence="7 8" id="KW-0472">Membrane</keyword>
<feature type="transmembrane region" description="Helical" evidence="8">
    <location>
        <begin position="169"/>
        <end position="190"/>
    </location>
</feature>
<dbReference type="PANTHER" id="PTHR36838:SF4">
    <property type="entry name" value="AUXIN EFFLUX CARRIER FAMILY PROTEIN"/>
    <property type="match status" value="1"/>
</dbReference>
<evidence type="ECO:0000256" key="3">
    <source>
        <dbReference type="ARBA" id="ARBA00022448"/>
    </source>
</evidence>
<dbReference type="Proteomes" id="UP001143362">
    <property type="component" value="Unassembled WGS sequence"/>
</dbReference>
<organism evidence="9 10">
    <name type="scientific">Candidatus Litorirhabdus singularis</name>
    <dbReference type="NCBI Taxonomy" id="2518993"/>
    <lineage>
        <taxon>Bacteria</taxon>
        <taxon>Pseudomonadati</taxon>
        <taxon>Pseudomonadota</taxon>
        <taxon>Gammaproteobacteria</taxon>
        <taxon>Cellvibrionales</taxon>
        <taxon>Halieaceae</taxon>
        <taxon>Candidatus Litorirhabdus</taxon>
    </lineage>
</organism>
<comment type="subcellular location">
    <subcellularLocation>
        <location evidence="1">Cell membrane</location>
        <topology evidence="1">Multi-pass membrane protein</topology>
    </subcellularLocation>
</comment>
<keyword evidence="10" id="KW-1185">Reference proteome</keyword>
<evidence type="ECO:0000256" key="4">
    <source>
        <dbReference type="ARBA" id="ARBA00022475"/>
    </source>
</evidence>
<feature type="transmembrane region" description="Helical" evidence="8">
    <location>
        <begin position="255"/>
        <end position="275"/>
    </location>
</feature>
<feature type="transmembrane region" description="Helical" evidence="8">
    <location>
        <begin position="67"/>
        <end position="86"/>
    </location>
</feature>
<gene>
    <name evidence="9" type="ORF">EYC98_12070</name>
</gene>
<feature type="transmembrane region" description="Helical" evidence="8">
    <location>
        <begin position="196"/>
        <end position="218"/>
    </location>
</feature>
<keyword evidence="5 8" id="KW-0812">Transmembrane</keyword>
<keyword evidence="3" id="KW-0813">Transport</keyword>
<dbReference type="InterPro" id="IPR038770">
    <property type="entry name" value="Na+/solute_symporter_sf"/>
</dbReference>